<dbReference type="InterPro" id="IPR008278">
    <property type="entry name" value="4-PPantetheinyl_Trfase_dom"/>
</dbReference>
<evidence type="ECO:0000256" key="2">
    <source>
        <dbReference type="ARBA" id="ARBA00022679"/>
    </source>
</evidence>
<evidence type="ECO:0000313" key="6">
    <source>
        <dbReference type="Proteomes" id="UP001558534"/>
    </source>
</evidence>
<dbReference type="InterPro" id="IPR055066">
    <property type="entry name" value="AASDHPPT_N"/>
</dbReference>
<dbReference type="Pfam" id="PF01648">
    <property type="entry name" value="ACPS"/>
    <property type="match status" value="1"/>
</dbReference>
<dbReference type="PANTHER" id="PTHR12215">
    <property type="entry name" value="PHOSPHOPANTETHEINE TRANSFERASE"/>
    <property type="match status" value="1"/>
</dbReference>
<comment type="similarity">
    <text evidence="1">Belongs to the P-Pant transferase superfamily. Gsp/Sfp/HetI/AcpT family.</text>
</comment>
<dbReference type="PANTHER" id="PTHR12215:SF10">
    <property type="entry name" value="L-AMINOADIPATE-SEMIALDEHYDE DEHYDROGENASE-PHOSPHOPANTETHEINYL TRANSFERASE"/>
    <property type="match status" value="1"/>
</dbReference>
<keyword evidence="6" id="KW-1185">Reference proteome</keyword>
<dbReference type="InterPro" id="IPR050559">
    <property type="entry name" value="P-Pant_transferase_sf"/>
</dbReference>
<evidence type="ECO:0000256" key="1">
    <source>
        <dbReference type="ARBA" id="ARBA00010990"/>
    </source>
</evidence>
<comment type="caution">
    <text evidence="5">The sequence shown here is derived from an EMBL/GenBank/DDBJ whole genome shotgun (WGS) entry which is preliminary data.</text>
</comment>
<dbReference type="Gene3D" id="3.90.470.20">
    <property type="entry name" value="4'-phosphopantetheinyl transferase domain"/>
    <property type="match status" value="2"/>
</dbReference>
<name>A0ABV3VW93_9BACI</name>
<accession>A0ABV3VW93</accession>
<dbReference type="GO" id="GO:0016740">
    <property type="term" value="F:transferase activity"/>
    <property type="evidence" value="ECO:0007669"/>
    <property type="project" value="UniProtKB-KW"/>
</dbReference>
<dbReference type="InterPro" id="IPR037143">
    <property type="entry name" value="4-PPantetheinyl_Trfase_dom_sf"/>
</dbReference>
<gene>
    <name evidence="5" type="ORF">AB1300_08360</name>
</gene>
<evidence type="ECO:0000313" key="5">
    <source>
        <dbReference type="EMBL" id="MEX3745148.1"/>
    </source>
</evidence>
<keyword evidence="2 5" id="KW-0808">Transferase</keyword>
<proteinExistence type="inferred from homology"/>
<evidence type="ECO:0000259" key="4">
    <source>
        <dbReference type="Pfam" id="PF22624"/>
    </source>
</evidence>
<sequence>MSTHLYLVKVLDSIDDHLINRAISFLPPDTRKKIKSFYHIEDSIRSLLGYMMLKKVLPQFDQYTNSLSFTKYGKPFIQNQDLFHFNISHSKRWVVLAVSKDEIGVDIEYIKPVCFDTMKGALTEEEYTKLQSLPNYEAVKCFYKIWTVKESFLKMIGIGLSLSPNHLQTNVYVEEPTIVLDGKQQNVMIQTFQIESNYQISVCGKGMNHIQKMEIFHAGKLLRDLIKEKDQTK</sequence>
<organism evidence="5 6">
    <name type="scientific">Lysinibacillus xylanilyticus</name>
    <dbReference type="NCBI Taxonomy" id="582475"/>
    <lineage>
        <taxon>Bacteria</taxon>
        <taxon>Bacillati</taxon>
        <taxon>Bacillota</taxon>
        <taxon>Bacilli</taxon>
        <taxon>Bacillales</taxon>
        <taxon>Bacillaceae</taxon>
        <taxon>Lysinibacillus</taxon>
    </lineage>
</organism>
<protein>
    <submittedName>
        <fullName evidence="5">4'-phosphopantetheinyl transferase superfamily protein</fullName>
    </submittedName>
</protein>
<dbReference type="RefSeq" id="WP_368636059.1">
    <property type="nucleotide sequence ID" value="NZ_JBFRHK010000004.1"/>
</dbReference>
<evidence type="ECO:0000259" key="3">
    <source>
        <dbReference type="Pfam" id="PF01648"/>
    </source>
</evidence>
<dbReference type="SUPFAM" id="SSF56214">
    <property type="entry name" value="4'-phosphopantetheinyl transferase"/>
    <property type="match status" value="2"/>
</dbReference>
<reference evidence="5 6" key="1">
    <citation type="submission" date="2024-07" db="EMBL/GenBank/DDBJ databases">
        <title>Characterization of a bacterium isolated from hydrolysated instant sea cucumber by whole-genome sequencing and metabolomics.</title>
        <authorList>
            <person name="Luo X."/>
            <person name="Zhang Z."/>
            <person name="Zheng Z."/>
            <person name="Zhang W."/>
            <person name="Ming T."/>
            <person name="Jiao L."/>
            <person name="Su X."/>
            <person name="Kong F."/>
            <person name="Xu J."/>
        </authorList>
    </citation>
    <scope>NUCLEOTIDE SEQUENCE [LARGE SCALE GENOMIC DNA]</scope>
    <source>
        <strain evidence="5 6">XL-2024</strain>
    </source>
</reference>
<dbReference type="Pfam" id="PF22624">
    <property type="entry name" value="AASDHPPT_N"/>
    <property type="match status" value="1"/>
</dbReference>
<feature type="domain" description="4'-phosphopantetheinyl transferase" evidence="3">
    <location>
        <begin position="103"/>
        <end position="203"/>
    </location>
</feature>
<dbReference type="EMBL" id="JBFRHK010000004">
    <property type="protein sequence ID" value="MEX3745148.1"/>
    <property type="molecule type" value="Genomic_DNA"/>
</dbReference>
<dbReference type="Proteomes" id="UP001558534">
    <property type="component" value="Unassembled WGS sequence"/>
</dbReference>
<feature type="domain" description="4'-phosphopantetheinyl transferase N-terminal" evidence="4">
    <location>
        <begin position="20"/>
        <end position="99"/>
    </location>
</feature>